<comment type="caution">
    <text evidence="2">The sequence shown here is derived from an EMBL/GenBank/DDBJ whole genome shotgun (WGS) entry which is preliminary data.</text>
</comment>
<comment type="similarity">
    <text evidence="1">Belongs to the SAPS family.</text>
</comment>
<organism evidence="2 3">
    <name type="scientific">Bonamia ostreae</name>
    <dbReference type="NCBI Taxonomy" id="126728"/>
    <lineage>
        <taxon>Eukaryota</taxon>
        <taxon>Sar</taxon>
        <taxon>Rhizaria</taxon>
        <taxon>Endomyxa</taxon>
        <taxon>Ascetosporea</taxon>
        <taxon>Haplosporida</taxon>
        <taxon>Bonamia</taxon>
    </lineage>
</organism>
<evidence type="ECO:0000313" key="3">
    <source>
        <dbReference type="Proteomes" id="UP001439008"/>
    </source>
</evidence>
<gene>
    <name evidence="2" type="ORF">MHBO_005080</name>
</gene>
<dbReference type="EMBL" id="JBDODL010006495">
    <property type="protein sequence ID" value="MES1923503.1"/>
    <property type="molecule type" value="Genomic_DNA"/>
</dbReference>
<accession>A0ABV2AV24</accession>
<sequence>MNKKIIENGLIKTVLYVYLKYPWHNYVHILISQMVARIVEKDVFRLKKTLFLESDIVSVLSKSIDANSAYHSENGANLGSKVHTFRMIHCIKLQAQKDETVQHFCGRSEKWKDCLRFFVQSQEIYAKKIGDANIDCLMNNRRRDYGNVYFG</sequence>
<proteinExistence type="inferred from homology"/>
<name>A0ABV2AV24_9EUKA</name>
<reference evidence="2 3" key="1">
    <citation type="journal article" date="2024" name="BMC Biol.">
        <title>Comparative genomics of Ascetosporea gives new insight into the evolutionary basis for animal parasitism in Rhizaria.</title>
        <authorList>
            <person name="Hiltunen Thoren M."/>
            <person name="Onut-Brannstrom I."/>
            <person name="Alfjorden A."/>
            <person name="Peckova H."/>
            <person name="Swords F."/>
            <person name="Hooper C."/>
            <person name="Holzer A.S."/>
            <person name="Bass D."/>
            <person name="Burki F."/>
        </authorList>
    </citation>
    <scope>NUCLEOTIDE SEQUENCE [LARGE SCALE GENOMIC DNA]</scope>
    <source>
        <strain evidence="2">20-A016</strain>
    </source>
</reference>
<dbReference type="InterPro" id="IPR007587">
    <property type="entry name" value="SAPS"/>
</dbReference>
<protein>
    <submittedName>
        <fullName evidence="2">Uncharacterized protein</fullName>
    </submittedName>
</protein>
<dbReference type="Proteomes" id="UP001439008">
    <property type="component" value="Unassembled WGS sequence"/>
</dbReference>
<dbReference type="Pfam" id="PF04499">
    <property type="entry name" value="SAPS"/>
    <property type="match status" value="1"/>
</dbReference>
<keyword evidence="3" id="KW-1185">Reference proteome</keyword>
<evidence type="ECO:0000313" key="2">
    <source>
        <dbReference type="EMBL" id="MES1923503.1"/>
    </source>
</evidence>
<evidence type="ECO:0000256" key="1">
    <source>
        <dbReference type="ARBA" id="ARBA00006180"/>
    </source>
</evidence>